<keyword evidence="1" id="KW-0812">Transmembrane</keyword>
<dbReference type="EMBL" id="QRAO01000002">
    <property type="protein sequence ID" value="RDK87139.1"/>
    <property type="molecule type" value="Genomic_DNA"/>
</dbReference>
<evidence type="ECO:0000256" key="1">
    <source>
        <dbReference type="SAM" id="Phobius"/>
    </source>
</evidence>
<name>A0A370QFR6_9FLAO</name>
<evidence type="ECO:0000259" key="2">
    <source>
        <dbReference type="Pfam" id="PF13239"/>
    </source>
</evidence>
<keyword evidence="4" id="KW-1185">Reference proteome</keyword>
<dbReference type="RefSeq" id="WP_115123340.1">
    <property type="nucleotide sequence ID" value="NZ_QRAO01000002.1"/>
</dbReference>
<organism evidence="3 4">
    <name type="scientific">Marinirhabdus gelatinilytica</name>
    <dbReference type="NCBI Taxonomy" id="1703343"/>
    <lineage>
        <taxon>Bacteria</taxon>
        <taxon>Pseudomonadati</taxon>
        <taxon>Bacteroidota</taxon>
        <taxon>Flavobacteriia</taxon>
        <taxon>Flavobacteriales</taxon>
        <taxon>Flavobacteriaceae</taxon>
    </lineage>
</organism>
<keyword evidence="1" id="KW-1133">Transmembrane helix</keyword>
<feature type="transmembrane region" description="Helical" evidence="1">
    <location>
        <begin position="25"/>
        <end position="45"/>
    </location>
</feature>
<dbReference type="Proteomes" id="UP000255317">
    <property type="component" value="Unassembled WGS sequence"/>
</dbReference>
<feature type="transmembrane region" description="Helical" evidence="1">
    <location>
        <begin position="52"/>
        <end position="69"/>
    </location>
</feature>
<proteinExistence type="predicted"/>
<protein>
    <submittedName>
        <fullName evidence="3">2TM domain-containing protein</fullName>
    </submittedName>
</protein>
<dbReference type="AlphaFoldDB" id="A0A370QFR6"/>
<sequence length="94" mass="10886">METFNTSQETKLQMAREHVEKLKGFYSHLTVYLIFVPIFITINILGGSNFPWAIFPIVGWGIGIAGHAAETYNWSPFFGRNWEQQKIKEFMDAQ</sequence>
<accession>A0A370QFR6</accession>
<reference evidence="3 4" key="1">
    <citation type="submission" date="2018-07" db="EMBL/GenBank/DDBJ databases">
        <title>Genomic Encyclopedia of Type Strains, Phase IV (KMG-IV): sequencing the most valuable type-strain genomes for metagenomic binning, comparative biology and taxonomic classification.</title>
        <authorList>
            <person name="Goeker M."/>
        </authorList>
    </citation>
    <scope>NUCLEOTIDE SEQUENCE [LARGE SCALE GENOMIC DNA]</scope>
    <source>
        <strain evidence="3 4">DSM 101478</strain>
    </source>
</reference>
<evidence type="ECO:0000313" key="3">
    <source>
        <dbReference type="EMBL" id="RDK87139.1"/>
    </source>
</evidence>
<feature type="domain" description="2TM" evidence="2">
    <location>
        <begin position="14"/>
        <end position="92"/>
    </location>
</feature>
<dbReference type="Pfam" id="PF13239">
    <property type="entry name" value="2TM"/>
    <property type="match status" value="1"/>
</dbReference>
<gene>
    <name evidence="3" type="ORF">C8D94_102321</name>
</gene>
<keyword evidence="1" id="KW-0472">Membrane</keyword>
<evidence type="ECO:0000313" key="4">
    <source>
        <dbReference type="Proteomes" id="UP000255317"/>
    </source>
</evidence>
<dbReference type="InterPro" id="IPR025698">
    <property type="entry name" value="2TM_dom"/>
</dbReference>
<comment type="caution">
    <text evidence="3">The sequence shown here is derived from an EMBL/GenBank/DDBJ whole genome shotgun (WGS) entry which is preliminary data.</text>
</comment>
<dbReference type="OrthoDB" id="8965954at2"/>